<protein>
    <submittedName>
        <fullName evidence="9">Putative metalloenzyme radical SAM/SPASM domain maturase</fullName>
    </submittedName>
</protein>
<dbReference type="SFLD" id="SFLDG01387">
    <property type="entry name" value="BtrN-like_SPASM_domain_contain"/>
    <property type="match status" value="1"/>
</dbReference>
<dbReference type="InterPro" id="IPR023885">
    <property type="entry name" value="4Fe4S-binding_SPASM_dom"/>
</dbReference>
<dbReference type="STRING" id="52560.SAMN04488082_103289"/>
<organism evidence="9 10">
    <name type="scientific">Desulfomicrobium apsheronum</name>
    <dbReference type="NCBI Taxonomy" id="52560"/>
    <lineage>
        <taxon>Bacteria</taxon>
        <taxon>Pseudomonadati</taxon>
        <taxon>Thermodesulfobacteriota</taxon>
        <taxon>Desulfovibrionia</taxon>
        <taxon>Desulfovibrionales</taxon>
        <taxon>Desulfomicrobiaceae</taxon>
        <taxon>Desulfomicrobium</taxon>
    </lineage>
</organism>
<dbReference type="SUPFAM" id="SSF102114">
    <property type="entry name" value="Radical SAM enzymes"/>
    <property type="match status" value="1"/>
</dbReference>
<dbReference type="GO" id="GO:0051536">
    <property type="term" value="F:iron-sulfur cluster binding"/>
    <property type="evidence" value="ECO:0007669"/>
    <property type="project" value="UniProtKB-KW"/>
</dbReference>
<dbReference type="Gene3D" id="3.20.20.70">
    <property type="entry name" value="Aldolase class I"/>
    <property type="match status" value="1"/>
</dbReference>
<evidence type="ECO:0000256" key="1">
    <source>
        <dbReference type="ARBA" id="ARBA00001966"/>
    </source>
</evidence>
<dbReference type="OrthoDB" id="9772409at2"/>
<evidence type="ECO:0000259" key="8">
    <source>
        <dbReference type="Pfam" id="PF13186"/>
    </source>
</evidence>
<dbReference type="Pfam" id="PF13186">
    <property type="entry name" value="SPASM"/>
    <property type="match status" value="1"/>
</dbReference>
<evidence type="ECO:0000256" key="6">
    <source>
        <dbReference type="ARBA" id="ARBA00023014"/>
    </source>
</evidence>
<dbReference type="InterPro" id="IPR058240">
    <property type="entry name" value="rSAM_sf"/>
</dbReference>
<keyword evidence="6" id="KW-0411">Iron-sulfur</keyword>
<evidence type="ECO:0000256" key="2">
    <source>
        <dbReference type="ARBA" id="ARBA00022485"/>
    </source>
</evidence>
<dbReference type="InterPro" id="IPR050377">
    <property type="entry name" value="Radical_SAM_PqqE_MftC-like"/>
</dbReference>
<keyword evidence="10" id="KW-1185">Reference proteome</keyword>
<dbReference type="GO" id="GO:0003824">
    <property type="term" value="F:catalytic activity"/>
    <property type="evidence" value="ECO:0007669"/>
    <property type="project" value="InterPro"/>
</dbReference>
<accession>A0A1I3RTG0</accession>
<evidence type="ECO:0000313" key="10">
    <source>
        <dbReference type="Proteomes" id="UP000198635"/>
    </source>
</evidence>
<dbReference type="RefSeq" id="WP_143075545.1">
    <property type="nucleotide sequence ID" value="NZ_FORX01000003.1"/>
</dbReference>
<evidence type="ECO:0000259" key="7">
    <source>
        <dbReference type="Pfam" id="PF04055"/>
    </source>
</evidence>
<dbReference type="InterPro" id="IPR034391">
    <property type="entry name" value="AdoMet-like_SPASM_containing"/>
</dbReference>
<dbReference type="InterPro" id="IPR013785">
    <property type="entry name" value="Aldolase_TIM"/>
</dbReference>
<dbReference type="NCBIfam" id="TIGR04311">
    <property type="entry name" value="rSAM_Geo_metal"/>
    <property type="match status" value="1"/>
</dbReference>
<dbReference type="Proteomes" id="UP000198635">
    <property type="component" value="Unassembled WGS sequence"/>
</dbReference>
<keyword evidence="5" id="KW-0408">Iron</keyword>
<reference evidence="10" key="1">
    <citation type="submission" date="2016-10" db="EMBL/GenBank/DDBJ databases">
        <authorList>
            <person name="Varghese N."/>
            <person name="Submissions S."/>
        </authorList>
    </citation>
    <scope>NUCLEOTIDE SEQUENCE [LARGE SCALE GENOMIC DNA]</scope>
    <source>
        <strain evidence="10">DSM 5918</strain>
    </source>
</reference>
<dbReference type="InterPro" id="IPR007197">
    <property type="entry name" value="rSAM"/>
</dbReference>
<gene>
    <name evidence="9" type="ORF">SAMN04488082_103289</name>
</gene>
<dbReference type="SFLD" id="SFLDS00029">
    <property type="entry name" value="Radical_SAM"/>
    <property type="match status" value="1"/>
</dbReference>
<evidence type="ECO:0000256" key="4">
    <source>
        <dbReference type="ARBA" id="ARBA00022723"/>
    </source>
</evidence>
<dbReference type="CDD" id="cd21121">
    <property type="entry name" value="SPASM_Cmo-like"/>
    <property type="match status" value="1"/>
</dbReference>
<proteinExistence type="predicted"/>
<evidence type="ECO:0000256" key="5">
    <source>
        <dbReference type="ARBA" id="ARBA00023004"/>
    </source>
</evidence>
<dbReference type="SFLD" id="SFLDG01067">
    <property type="entry name" value="SPASM/twitch_domain_containing"/>
    <property type="match status" value="1"/>
</dbReference>
<dbReference type="AlphaFoldDB" id="A0A1I3RTG0"/>
<dbReference type="PANTHER" id="PTHR11228:SF7">
    <property type="entry name" value="PQQA PEPTIDE CYCLASE"/>
    <property type="match status" value="1"/>
</dbReference>
<evidence type="ECO:0000256" key="3">
    <source>
        <dbReference type="ARBA" id="ARBA00022691"/>
    </source>
</evidence>
<name>A0A1I3RTG0_9BACT</name>
<keyword evidence="3" id="KW-0949">S-adenosyl-L-methionine</keyword>
<dbReference type="CDD" id="cd01335">
    <property type="entry name" value="Radical_SAM"/>
    <property type="match status" value="1"/>
</dbReference>
<dbReference type="InterPro" id="IPR027586">
    <property type="entry name" value="rSAM_metal_mat"/>
</dbReference>
<dbReference type="GO" id="GO:0046872">
    <property type="term" value="F:metal ion binding"/>
    <property type="evidence" value="ECO:0007669"/>
    <property type="project" value="UniProtKB-KW"/>
</dbReference>
<evidence type="ECO:0000313" key="9">
    <source>
        <dbReference type="EMBL" id="SFJ49172.1"/>
    </source>
</evidence>
<feature type="domain" description="Radical SAM core" evidence="7">
    <location>
        <begin position="33"/>
        <end position="166"/>
    </location>
</feature>
<keyword evidence="4" id="KW-0479">Metal-binding</keyword>
<comment type="cofactor">
    <cofactor evidence="1">
        <name>[4Fe-4S] cluster</name>
        <dbReference type="ChEBI" id="CHEBI:49883"/>
    </cofactor>
</comment>
<dbReference type="EMBL" id="FORX01000003">
    <property type="protein sequence ID" value="SFJ49172.1"/>
    <property type="molecule type" value="Genomic_DNA"/>
</dbReference>
<feature type="domain" description="4Fe4S-binding SPASM" evidence="8">
    <location>
        <begin position="333"/>
        <end position="410"/>
    </location>
</feature>
<keyword evidence="2" id="KW-0004">4Fe-4S</keyword>
<dbReference type="Pfam" id="PF04055">
    <property type="entry name" value="Radical_SAM"/>
    <property type="match status" value="1"/>
</dbReference>
<sequence>MSFWDIDEASLLVEEAGMSMNTPLFPRKLYVEPATLCNLGCAMCVKHSTGWDCEDALMSRATFEALAPLFPHLDTLNLNGIGESLMHSELAAFIAFARAKVPDDCVIGFQSNGMLLNRTLAGELMDAGLDRICFSVDSPDADQLERFRAGSELGQVGQAFDLMRDAASRPGARPLSLGAETVVSAQNYASLPDMVSWCADRGVEFVIVSHVLPYNAADAPQSLYVPVSQRCLDFYREWEKVFAAEGLDVSHSYTSFYAVFRTPEQQRLVDIILAMKEDALSQGLQFSLPNTMNIDFERLARVRETFARAMYVAQERGIRLDLPETAAREPRECAFVQNPSLFVAYDGALTPCYYLWHSYSAWLLGSEVRVRQRVFGSVPGDDPLRVWRSGDFVRFRDEALLEEYARCADCSVVPCDHVQGFPAPFDRDCYGQTVPCGICPWSGGGFACLR</sequence>
<dbReference type="PANTHER" id="PTHR11228">
    <property type="entry name" value="RADICAL SAM DOMAIN PROTEIN"/>
    <property type="match status" value="1"/>
</dbReference>